<organism evidence="3 4">
    <name type="scientific">Micromonas commoda (strain RCC299 / NOUM17 / CCMP2709)</name>
    <name type="common">Picoplanktonic green alga</name>
    <dbReference type="NCBI Taxonomy" id="296587"/>
    <lineage>
        <taxon>Eukaryota</taxon>
        <taxon>Viridiplantae</taxon>
        <taxon>Chlorophyta</taxon>
        <taxon>Mamiellophyceae</taxon>
        <taxon>Mamiellales</taxon>
        <taxon>Mamiellaceae</taxon>
        <taxon>Micromonas</taxon>
    </lineage>
</organism>
<dbReference type="OMA" id="AGIRMPF"/>
<dbReference type="Pfam" id="PF02181">
    <property type="entry name" value="FH2"/>
    <property type="match status" value="1"/>
</dbReference>
<feature type="non-terminal residue" evidence="3">
    <location>
        <position position="399"/>
    </location>
</feature>
<dbReference type="SMART" id="SM00498">
    <property type="entry name" value="FH2"/>
    <property type="match status" value="1"/>
</dbReference>
<sequence length="399" mass="43961">MLHWDKLQPHSVRGTVWEDAGTVDGLDLGELDSLFALEDPNAAKKKKKAEGDGKPKAVSLIDSKRSLNISIQLAGIRMPFKDIKKALLSMDDTVLGLDQLNILTLCVPTMDEVKLLKNYPGDKAELATVEQYFLQVMAIPRLSQRISSLVFKNSAHANMEKVNSDYQLVSKAADDLKHCKHFVTVLEGILAVGNHLNGGTYRGQARGFRLETLLRLTDVKAVDRKTSLLHFVVKELQKTSPGVEFLSTELESVKAAAGLHLDGTKEALGQIVAGLKQVNDEVLKAAGADPEQDEEASSEETHDRFRDVMIPFADSADADVEAAQRLASSANDAMKGVTEFFGEPFKQDNAGRIFRLVADFLVTFDKVQTDMKVQAEREAAAKRREESLKMRKSKSQAVL</sequence>
<feature type="domain" description="FH2" evidence="2">
    <location>
        <begin position="1"/>
        <end position="390"/>
    </location>
</feature>
<dbReference type="GO" id="GO:0045010">
    <property type="term" value="P:actin nucleation"/>
    <property type="evidence" value="ECO:0007669"/>
    <property type="project" value="InterPro"/>
</dbReference>
<gene>
    <name evidence="3" type="ORF">MICPUN_80558</name>
</gene>
<dbReference type="Gene3D" id="1.20.58.2220">
    <property type="entry name" value="Formin, FH2 domain"/>
    <property type="match status" value="1"/>
</dbReference>
<proteinExistence type="inferred from homology"/>
<dbReference type="GO" id="GO:0005884">
    <property type="term" value="C:actin filament"/>
    <property type="evidence" value="ECO:0007669"/>
    <property type="project" value="InterPro"/>
</dbReference>
<dbReference type="EMBL" id="CP001325">
    <property type="protein sequence ID" value="ACO63087.1"/>
    <property type="molecule type" value="Genomic_DNA"/>
</dbReference>
<reference evidence="3 4" key="1">
    <citation type="journal article" date="2009" name="Science">
        <title>Green evolution and dynamic adaptations revealed by genomes of the marine picoeukaryotes Micromonas.</title>
        <authorList>
            <person name="Worden A.Z."/>
            <person name="Lee J.H."/>
            <person name="Mock T."/>
            <person name="Rouze P."/>
            <person name="Simmons M.P."/>
            <person name="Aerts A.L."/>
            <person name="Allen A.E."/>
            <person name="Cuvelier M.L."/>
            <person name="Derelle E."/>
            <person name="Everett M.V."/>
            <person name="Foulon E."/>
            <person name="Grimwood J."/>
            <person name="Gundlach H."/>
            <person name="Henrissat B."/>
            <person name="Napoli C."/>
            <person name="McDonald S.M."/>
            <person name="Parker M.S."/>
            <person name="Rombauts S."/>
            <person name="Salamov A."/>
            <person name="Von Dassow P."/>
            <person name="Badger J.H."/>
            <person name="Coutinho P.M."/>
            <person name="Demir E."/>
            <person name="Dubchak I."/>
            <person name="Gentemann C."/>
            <person name="Eikrem W."/>
            <person name="Gready J.E."/>
            <person name="John U."/>
            <person name="Lanier W."/>
            <person name="Lindquist E.A."/>
            <person name="Lucas S."/>
            <person name="Mayer K.F."/>
            <person name="Moreau H."/>
            <person name="Not F."/>
            <person name="Otillar R."/>
            <person name="Panaud O."/>
            <person name="Pangilinan J."/>
            <person name="Paulsen I."/>
            <person name="Piegu B."/>
            <person name="Poliakov A."/>
            <person name="Robbens S."/>
            <person name="Schmutz J."/>
            <person name="Toulza E."/>
            <person name="Wyss T."/>
            <person name="Zelensky A."/>
            <person name="Zhou K."/>
            <person name="Armbrust E.V."/>
            <person name="Bhattacharya D."/>
            <person name="Goodenough U.W."/>
            <person name="Van de Peer Y."/>
            <person name="Grigoriev I.V."/>
        </authorList>
    </citation>
    <scope>NUCLEOTIDE SEQUENCE [LARGE SCALE GENOMIC DNA]</scope>
    <source>
        <strain evidence="4">RCC299 / NOUM17</strain>
    </source>
</reference>
<dbReference type="PROSITE" id="PS51444">
    <property type="entry name" value="FH2"/>
    <property type="match status" value="1"/>
</dbReference>
<dbReference type="InterPro" id="IPR042201">
    <property type="entry name" value="FH2_Formin_sf"/>
</dbReference>
<protein>
    <recommendedName>
        <fullName evidence="1">Formin-like protein</fullName>
    </recommendedName>
</protein>
<dbReference type="OrthoDB" id="1668162at2759"/>
<dbReference type="GeneID" id="8242723"/>
<dbReference type="STRING" id="296587.C1E4B6"/>
<comment type="similarity">
    <text evidence="1">Belongs to the formin-like family.</text>
</comment>
<accession>C1E4B6</accession>
<keyword evidence="4" id="KW-1185">Reference proteome</keyword>
<dbReference type="GO" id="GO:0008017">
    <property type="term" value="F:microtubule binding"/>
    <property type="evidence" value="ECO:0007669"/>
    <property type="project" value="InterPro"/>
</dbReference>
<dbReference type="SUPFAM" id="SSF101447">
    <property type="entry name" value="Formin homology 2 domain (FH2 domain)"/>
    <property type="match status" value="1"/>
</dbReference>
<dbReference type="PRINTS" id="PR00828">
    <property type="entry name" value="FORMIN"/>
</dbReference>
<evidence type="ECO:0000313" key="3">
    <source>
        <dbReference type="EMBL" id="ACO63087.1"/>
    </source>
</evidence>
<dbReference type="PANTHER" id="PTHR45725:SF1">
    <property type="entry name" value="DISHEVELLED ASSOCIATED ACTIVATOR OF MORPHOGENESIS, ISOFORM D"/>
    <property type="match status" value="1"/>
</dbReference>
<evidence type="ECO:0000313" key="4">
    <source>
        <dbReference type="Proteomes" id="UP000002009"/>
    </source>
</evidence>
<dbReference type="RefSeq" id="XP_002501829.1">
    <property type="nucleotide sequence ID" value="XM_002501783.1"/>
</dbReference>
<dbReference type="PANTHER" id="PTHR45725">
    <property type="entry name" value="FORMIN HOMOLOGY 2 FAMILY MEMBER"/>
    <property type="match status" value="1"/>
</dbReference>
<evidence type="ECO:0000259" key="2">
    <source>
        <dbReference type="PROSITE" id="PS51444"/>
    </source>
</evidence>
<evidence type="ECO:0000256" key="1">
    <source>
        <dbReference type="RuleBase" id="RU361260"/>
    </source>
</evidence>
<dbReference type="AlphaFoldDB" id="C1E4B6"/>
<dbReference type="InterPro" id="IPR051425">
    <property type="entry name" value="Formin_Homology"/>
</dbReference>
<dbReference type="Proteomes" id="UP000002009">
    <property type="component" value="Chromosome 4"/>
</dbReference>
<dbReference type="KEGG" id="mis:MICPUN_80558"/>
<dbReference type="InParanoid" id="C1E4B6"/>
<dbReference type="InterPro" id="IPR015425">
    <property type="entry name" value="FH2_Formin"/>
</dbReference>
<dbReference type="InterPro" id="IPR001265">
    <property type="entry name" value="Formin_Cappuccino_subfam"/>
</dbReference>
<dbReference type="eggNOG" id="KOG1922">
    <property type="taxonomic scope" value="Eukaryota"/>
</dbReference>
<name>C1E4B6_MICCC</name>